<sequence length="332" mass="36683">MFYKRLIVLLSLVGIISYGVIYFTVDINTLRNLLDFKPWSIAAALFSVAMGIFLDGLRLTELIKISGEKITPLQVSRVVFGNYFLALLTPGFSGGAVAQLMFLRHAAIPMGKAAIIVVVRTIISIAFLFICMPFILLSDDGVLPWVSNEFLLAFSIFAILLIAVLVWAMISGYFDKVAIFIAKRISHRKGRKLIIFYRDNKRAILLLTTSPLGMLKVFIISGLSLIALYAVVPFLLLGLGVDVNWILVMGRMIFLNLFLYFSPTPGGSGIAEGGFILLFNTIAPGGTVGVVAVGWRLLAEYLPFLVGFYYSVKIFGREFLGKSILKKNEKNS</sequence>
<feature type="transmembrane region" description="Helical" evidence="6">
    <location>
        <begin position="203"/>
        <end position="231"/>
    </location>
</feature>
<dbReference type="GO" id="GO:0046677">
    <property type="term" value="P:response to antibiotic"/>
    <property type="evidence" value="ECO:0007669"/>
    <property type="project" value="UniProtKB-KW"/>
</dbReference>
<comment type="catalytic activity">
    <reaction evidence="6">
        <text>L-lysyl-tRNA(Lys) + a 1,2-diacyl-sn-glycero-3-phospho-(1'-sn-glycerol) = a 1,2-diacyl-sn-glycero-3-phospho-1'-(3'-O-L-lysyl)-sn-glycerol + tRNA(Lys)</text>
        <dbReference type="Rhea" id="RHEA:10668"/>
        <dbReference type="Rhea" id="RHEA-COMP:9696"/>
        <dbReference type="Rhea" id="RHEA-COMP:9697"/>
        <dbReference type="ChEBI" id="CHEBI:64716"/>
        <dbReference type="ChEBI" id="CHEBI:75792"/>
        <dbReference type="ChEBI" id="CHEBI:78442"/>
        <dbReference type="ChEBI" id="CHEBI:78529"/>
        <dbReference type="EC" id="2.3.2.3"/>
    </reaction>
</comment>
<feature type="transmembrane region" description="Helical" evidence="6">
    <location>
        <begin position="115"/>
        <end position="138"/>
    </location>
</feature>
<dbReference type="NCBIfam" id="TIGR00374">
    <property type="entry name" value="flippase-like domain"/>
    <property type="match status" value="1"/>
</dbReference>
<keyword evidence="5 6" id="KW-0472">Membrane</keyword>
<feature type="transmembrane region" description="Helical" evidence="6">
    <location>
        <begin position="150"/>
        <end position="182"/>
    </location>
</feature>
<dbReference type="InterPro" id="IPR022791">
    <property type="entry name" value="L-PG_synthase/AglD"/>
</dbReference>
<dbReference type="GO" id="GO:0005886">
    <property type="term" value="C:plasma membrane"/>
    <property type="evidence" value="ECO:0007669"/>
    <property type="project" value="UniProtKB-SubCell"/>
</dbReference>
<evidence type="ECO:0000256" key="6">
    <source>
        <dbReference type="RuleBase" id="RU363042"/>
    </source>
</evidence>
<dbReference type="GO" id="GO:0050071">
    <property type="term" value="F:phosphatidylglycerol lysyltransferase activity"/>
    <property type="evidence" value="ECO:0007669"/>
    <property type="project" value="UniProtKB-EC"/>
</dbReference>
<evidence type="ECO:0000313" key="8">
    <source>
        <dbReference type="Proteomes" id="UP000295188"/>
    </source>
</evidence>
<comment type="subcellular location">
    <subcellularLocation>
        <location evidence="1 6">Cell membrane</location>
        <topology evidence="1 6">Multi-pass membrane protein</topology>
    </subcellularLocation>
</comment>
<evidence type="ECO:0000256" key="4">
    <source>
        <dbReference type="ARBA" id="ARBA00022989"/>
    </source>
</evidence>
<organism evidence="7 8">
    <name type="scientific">Pectinatus cerevisiiphilus</name>
    <dbReference type="NCBI Taxonomy" id="86956"/>
    <lineage>
        <taxon>Bacteria</taxon>
        <taxon>Bacillati</taxon>
        <taxon>Bacillota</taxon>
        <taxon>Negativicutes</taxon>
        <taxon>Selenomonadales</taxon>
        <taxon>Selenomonadaceae</taxon>
        <taxon>Pectinatus</taxon>
    </lineage>
</organism>
<reference evidence="7 8" key="1">
    <citation type="submission" date="2019-03" db="EMBL/GenBank/DDBJ databases">
        <title>Genomic Encyclopedia of Type Strains, Phase IV (KMG-IV): sequencing the most valuable type-strain genomes for metagenomic binning, comparative biology and taxonomic classification.</title>
        <authorList>
            <person name="Goeker M."/>
        </authorList>
    </citation>
    <scope>NUCLEOTIDE SEQUENCE [LARGE SCALE GENOMIC DNA]</scope>
    <source>
        <strain evidence="7 8">DSM 20467</strain>
    </source>
</reference>
<keyword evidence="6" id="KW-0046">Antibiotic resistance</keyword>
<dbReference type="AlphaFoldDB" id="A0A4R3KDX7"/>
<feature type="transmembrane region" description="Helical" evidence="6">
    <location>
        <begin position="6"/>
        <end position="27"/>
    </location>
</feature>
<dbReference type="EC" id="2.3.2.3" evidence="6"/>
<feature type="transmembrane region" description="Helical" evidence="6">
    <location>
        <begin position="80"/>
        <end position="103"/>
    </location>
</feature>
<comment type="function">
    <text evidence="6">Catalyzes the transfer of a lysyl group from L-lysyl-tRNA(Lys) to membrane-bound phosphatidylglycerol (PG), which produces lysylphosphatidylglycerol (LPG), a major component of the bacterial membrane with a positive net charge. LPG synthesis contributes to bacterial virulence as it is involved in the resistance mechanism against cationic antimicrobial peptides (CAMP) produces by the host's immune system (defensins, cathelicidins) and by the competing microorganisms.</text>
</comment>
<protein>
    <recommendedName>
        <fullName evidence="6">Phosphatidylglycerol lysyltransferase</fullName>
        <ecNumber evidence="6">2.3.2.3</ecNumber>
    </recommendedName>
    <alternativeName>
        <fullName evidence="6">Lysylphosphatidylglycerol synthase</fullName>
    </alternativeName>
</protein>
<evidence type="ECO:0000256" key="2">
    <source>
        <dbReference type="ARBA" id="ARBA00022475"/>
    </source>
</evidence>
<keyword evidence="3 6" id="KW-0812">Transmembrane</keyword>
<evidence type="ECO:0000313" key="7">
    <source>
        <dbReference type="EMBL" id="TCS81494.1"/>
    </source>
</evidence>
<keyword evidence="4 6" id="KW-1133">Transmembrane helix</keyword>
<accession>A0A4R3KDX7</accession>
<gene>
    <name evidence="6" type="primary">mprF</name>
    <name evidence="7" type="ORF">EDC37_102200</name>
</gene>
<comment type="caution">
    <text evidence="7">The sequence shown here is derived from an EMBL/GenBank/DDBJ whole genome shotgun (WGS) entry which is preliminary data.</text>
</comment>
<proteinExistence type="inferred from homology"/>
<dbReference type="PANTHER" id="PTHR37693:SF1">
    <property type="entry name" value="INTEGRAL MEMBRANE PROTEIN"/>
    <property type="match status" value="1"/>
</dbReference>
<evidence type="ECO:0000256" key="1">
    <source>
        <dbReference type="ARBA" id="ARBA00004651"/>
    </source>
</evidence>
<dbReference type="EMBL" id="SMAA01000002">
    <property type="protein sequence ID" value="TCS81494.1"/>
    <property type="molecule type" value="Genomic_DNA"/>
</dbReference>
<dbReference type="GO" id="GO:0006629">
    <property type="term" value="P:lipid metabolic process"/>
    <property type="evidence" value="ECO:0007669"/>
    <property type="project" value="UniProtKB-KW"/>
</dbReference>
<keyword evidence="2" id="KW-1003">Cell membrane</keyword>
<dbReference type="Proteomes" id="UP000295188">
    <property type="component" value="Unassembled WGS sequence"/>
</dbReference>
<keyword evidence="6" id="KW-0443">Lipid metabolism</keyword>
<feature type="transmembrane region" description="Helical" evidence="6">
    <location>
        <begin position="39"/>
        <end position="60"/>
    </location>
</feature>
<keyword evidence="8" id="KW-1185">Reference proteome</keyword>
<evidence type="ECO:0000256" key="3">
    <source>
        <dbReference type="ARBA" id="ARBA00022692"/>
    </source>
</evidence>
<comment type="similarity">
    <text evidence="6">Belongs to the LPG synthase family.</text>
</comment>
<dbReference type="PANTHER" id="PTHR37693">
    <property type="entry name" value="PHOSPHATIDYLGLYCEROL LYSYLTRANSFERASE"/>
    <property type="match status" value="1"/>
</dbReference>
<keyword evidence="6" id="KW-0808">Transferase</keyword>
<name>A0A4R3KDX7_9FIRM</name>
<evidence type="ECO:0000256" key="5">
    <source>
        <dbReference type="ARBA" id="ARBA00023136"/>
    </source>
</evidence>
<dbReference type="Pfam" id="PF03706">
    <property type="entry name" value="LPG_synthase_TM"/>
    <property type="match status" value="1"/>
</dbReference>
<feature type="transmembrane region" description="Helical" evidence="6">
    <location>
        <begin position="301"/>
        <end position="320"/>
    </location>
</feature>